<feature type="domain" description="Rab3GAP catalytic subunit C-terminal" evidence="11">
    <location>
        <begin position="452"/>
        <end position="573"/>
    </location>
</feature>
<proteinExistence type="inferred from homology"/>
<dbReference type="AlphaFoldDB" id="A0A6H5J2Y8"/>
<feature type="domain" description="Rab3GAP catalytic subunit conserved" evidence="10">
    <location>
        <begin position="56"/>
        <end position="129"/>
    </location>
</feature>
<comment type="subcellular location">
    <subcellularLocation>
        <location evidence="3">Cytoplasm</location>
    </subcellularLocation>
    <subcellularLocation>
        <location evidence="2">Endoplasmic reticulum</location>
    </subcellularLocation>
    <subcellularLocation>
        <location evidence="1">Golgi apparatus</location>
        <location evidence="1">cis-Golgi network</location>
    </subcellularLocation>
</comment>
<evidence type="ECO:0000256" key="5">
    <source>
        <dbReference type="ARBA" id="ARBA00015817"/>
    </source>
</evidence>
<dbReference type="GO" id="GO:0005096">
    <property type="term" value="F:GTPase activator activity"/>
    <property type="evidence" value="ECO:0007669"/>
    <property type="project" value="UniProtKB-KW"/>
</dbReference>
<reference evidence="12 13" key="1">
    <citation type="submission" date="2020-02" db="EMBL/GenBank/DDBJ databases">
        <authorList>
            <person name="Ferguson B K."/>
        </authorList>
    </citation>
    <scope>NUCLEOTIDE SEQUENCE [LARGE SCALE GENOMIC DNA]</scope>
</reference>
<evidence type="ECO:0000256" key="9">
    <source>
        <dbReference type="ARBA" id="ARBA00023034"/>
    </source>
</evidence>
<evidence type="ECO:0000256" key="7">
    <source>
        <dbReference type="ARBA" id="ARBA00022490"/>
    </source>
</evidence>
<evidence type="ECO:0000256" key="1">
    <source>
        <dbReference type="ARBA" id="ARBA00004222"/>
    </source>
</evidence>
<organism evidence="12 13">
    <name type="scientific">Trichogramma brassicae</name>
    <dbReference type="NCBI Taxonomy" id="86971"/>
    <lineage>
        <taxon>Eukaryota</taxon>
        <taxon>Metazoa</taxon>
        <taxon>Ecdysozoa</taxon>
        <taxon>Arthropoda</taxon>
        <taxon>Hexapoda</taxon>
        <taxon>Insecta</taxon>
        <taxon>Pterygota</taxon>
        <taxon>Neoptera</taxon>
        <taxon>Endopterygota</taxon>
        <taxon>Hymenoptera</taxon>
        <taxon>Apocrita</taxon>
        <taxon>Proctotrupomorpha</taxon>
        <taxon>Chalcidoidea</taxon>
        <taxon>Trichogrammatidae</taxon>
        <taxon>Trichogramma</taxon>
    </lineage>
</organism>
<dbReference type="InterPro" id="IPR045698">
    <property type="entry name" value="Rab3GAP1_C"/>
</dbReference>
<dbReference type="PANTHER" id="PTHR21422">
    <property type="entry name" value="RAB3 GTPASE-ACTIVATING PROTEIN CATALYTIC SUBUNIT"/>
    <property type="match status" value="1"/>
</dbReference>
<dbReference type="InterPro" id="IPR026147">
    <property type="entry name" value="Rab3GAP1_conserved"/>
</dbReference>
<keyword evidence="9" id="KW-0333">Golgi apparatus</keyword>
<dbReference type="GO" id="GO:0005794">
    <property type="term" value="C:Golgi apparatus"/>
    <property type="evidence" value="ECO:0007669"/>
    <property type="project" value="UniProtKB-SubCell"/>
</dbReference>
<gene>
    <name evidence="12" type="ORF">TBRA_LOCUS16371</name>
</gene>
<evidence type="ECO:0000313" key="13">
    <source>
        <dbReference type="Proteomes" id="UP000479190"/>
    </source>
</evidence>
<evidence type="ECO:0000256" key="8">
    <source>
        <dbReference type="ARBA" id="ARBA00022824"/>
    </source>
</evidence>
<protein>
    <recommendedName>
        <fullName evidence="5">Rab3 GTPase-activating protein catalytic subunit</fullName>
    </recommendedName>
</protein>
<evidence type="ECO:0000259" key="10">
    <source>
        <dbReference type="Pfam" id="PF13890"/>
    </source>
</evidence>
<dbReference type="PANTHER" id="PTHR21422:SF9">
    <property type="entry name" value="RAB3 GTPASE-ACTIVATING PROTEIN CATALYTIC SUBUNIT"/>
    <property type="match status" value="1"/>
</dbReference>
<evidence type="ECO:0000256" key="4">
    <source>
        <dbReference type="ARBA" id="ARBA00008856"/>
    </source>
</evidence>
<name>A0A6H5J2Y8_9HYME</name>
<keyword evidence="6" id="KW-0343">GTPase activation</keyword>
<dbReference type="GO" id="GO:0005783">
    <property type="term" value="C:endoplasmic reticulum"/>
    <property type="evidence" value="ECO:0007669"/>
    <property type="project" value="UniProtKB-SubCell"/>
</dbReference>
<dbReference type="EMBL" id="CADCXV010001483">
    <property type="protein sequence ID" value="CAB0044783.1"/>
    <property type="molecule type" value="Genomic_DNA"/>
</dbReference>
<dbReference type="Pfam" id="PF19533">
    <property type="entry name" value="Rab3-GAP_cat_C"/>
    <property type="match status" value="1"/>
</dbReference>
<keyword evidence="8" id="KW-0256">Endoplasmic reticulum</keyword>
<evidence type="ECO:0000256" key="2">
    <source>
        <dbReference type="ARBA" id="ARBA00004240"/>
    </source>
</evidence>
<comment type="similarity">
    <text evidence="4">Belongs to the Rab3-GAP catalytic subunit family.</text>
</comment>
<evidence type="ECO:0000259" key="11">
    <source>
        <dbReference type="Pfam" id="PF19533"/>
    </source>
</evidence>
<keyword evidence="7" id="KW-0963">Cytoplasm</keyword>
<feature type="domain" description="Rab3GAP catalytic subunit conserved" evidence="10">
    <location>
        <begin position="356"/>
        <end position="440"/>
    </location>
</feature>
<dbReference type="Pfam" id="PF13890">
    <property type="entry name" value="Rab3-GTPase_cat"/>
    <property type="match status" value="2"/>
</dbReference>
<dbReference type="InterPro" id="IPR045700">
    <property type="entry name" value="Rab3GAP1"/>
</dbReference>
<sequence length="660" mass="75046">MINCCIARKKAREEVERKVQGMDINADSSGDSEEDEFFECLNEDEGAQSRHQLLWNRPVGRLAKHPTLRLVQTGEPLYLPVTQDPVPKTEDQLEEDAQVMMQLGTDKNASEMRARLMSASLLSDMESFKCRPSSVIGRSLRYDVAAHTTSSQIASTAASDSVVKKVESIVLYIASARCVWVRRTMSTFDGNLKQLKSFRQTAERKIQQEQQKFLGQLCRLFTGWLKDELELPNLRNIFRPKEIESLLSDVIRFRAGGRNEFIKFVARSGFKVEPTFDQERNPLVHRTTAVHHAAAYCMFASSELKDVIRHLIEIYGNVNYSTNPDSHTFIRSACLTLMISPRNSSKPGKTLIVSKTYQAANPSAQLEDFIRWYSPRDWIEDSESNDKDEWGQTPGKLSPRMLIPNNPWASTWTSAQPVPAYRQKRLFDDTREAEKVIHFLTNKRLGQVGQLLLPVLTHAALVALHEKKTSSLQGLPDVLQAIHSRLQFATKPIQQKLQLYEDIIRDMESVETLVAQMNSLQLKLSDNEGDAQDKELQAFVVQLMRGKEVSVPNGPRGALGNRISKMFSDAQKVPQFYFYTDQGFFQSIFANFYFHCRRRTRVAQVVVVAVAATVATATPCTICDRWLSSRSRRRPARSSCCAPWPRDRHPRRSLNPRGST</sequence>
<dbReference type="Proteomes" id="UP000479190">
    <property type="component" value="Unassembled WGS sequence"/>
</dbReference>
<accession>A0A6H5J2Y8</accession>
<evidence type="ECO:0000313" key="12">
    <source>
        <dbReference type="EMBL" id="CAB0044783.1"/>
    </source>
</evidence>
<keyword evidence="13" id="KW-1185">Reference proteome</keyword>
<evidence type="ECO:0000256" key="3">
    <source>
        <dbReference type="ARBA" id="ARBA00004496"/>
    </source>
</evidence>
<dbReference type="OrthoDB" id="17346at2759"/>
<evidence type="ECO:0000256" key="6">
    <source>
        <dbReference type="ARBA" id="ARBA00022468"/>
    </source>
</evidence>